<dbReference type="EMBL" id="CM043016">
    <property type="protein sequence ID" value="KAI4468605.1"/>
    <property type="molecule type" value="Genomic_DNA"/>
</dbReference>
<name>A0ACB9TP69_HOLOL</name>
<sequence>MPAALTESPDRAEQMRKALKAHILRERQRKKQEREAEVEEERLRKEREAREQQDVMTLGETREQISQLETKLIQLKEEKHQLFLQLKKVLNEDDNRRRQLVKESNEMLPLQALPGNLVHQQVFVPQPLARGPVPQQAFKTAVKRPRSPSPPQTVPVSIYHQGYNYKGPVANTTYHSSPQTFISLLLNTAKLLVNILRMYFLESAQFASQPGFYPVHQELIYYPSHLQSREPARGVYETARPQTYHIDQKPPLEHYTLTPQSSHMLHGTSIPITPAQPPKNTGSITAGYPVRSQTQYQPAPAPAAAIYTTQSRPLYQSPSTAMNYPRD</sequence>
<gene>
    <name evidence="1" type="ORF">MML48_2g00021631</name>
</gene>
<dbReference type="Proteomes" id="UP001056778">
    <property type="component" value="Chromosome 2"/>
</dbReference>
<organism evidence="1 2">
    <name type="scientific">Holotrichia oblita</name>
    <name type="common">Chafer beetle</name>
    <dbReference type="NCBI Taxonomy" id="644536"/>
    <lineage>
        <taxon>Eukaryota</taxon>
        <taxon>Metazoa</taxon>
        <taxon>Ecdysozoa</taxon>
        <taxon>Arthropoda</taxon>
        <taxon>Hexapoda</taxon>
        <taxon>Insecta</taxon>
        <taxon>Pterygota</taxon>
        <taxon>Neoptera</taxon>
        <taxon>Endopterygota</taxon>
        <taxon>Coleoptera</taxon>
        <taxon>Polyphaga</taxon>
        <taxon>Scarabaeiformia</taxon>
        <taxon>Scarabaeidae</taxon>
        <taxon>Melolonthinae</taxon>
        <taxon>Holotrichia</taxon>
    </lineage>
</organism>
<evidence type="ECO:0000313" key="2">
    <source>
        <dbReference type="Proteomes" id="UP001056778"/>
    </source>
</evidence>
<evidence type="ECO:0000313" key="1">
    <source>
        <dbReference type="EMBL" id="KAI4468605.1"/>
    </source>
</evidence>
<protein>
    <submittedName>
        <fullName evidence="1">G protein pathway suppressor 2</fullName>
    </submittedName>
</protein>
<accession>A0ACB9TP69</accession>
<comment type="caution">
    <text evidence="1">The sequence shown here is derived from an EMBL/GenBank/DDBJ whole genome shotgun (WGS) entry which is preliminary data.</text>
</comment>
<proteinExistence type="predicted"/>
<keyword evidence="2" id="KW-1185">Reference proteome</keyword>
<reference evidence="1" key="1">
    <citation type="submission" date="2022-04" db="EMBL/GenBank/DDBJ databases">
        <title>Chromosome-scale genome assembly of Holotrichia oblita Faldermann.</title>
        <authorList>
            <person name="Rongchong L."/>
        </authorList>
    </citation>
    <scope>NUCLEOTIDE SEQUENCE</scope>
    <source>
        <strain evidence="1">81SQS9</strain>
    </source>
</reference>